<sequence length="271" mass="30154">MSLSPTHSPCPSQSYSRSTLSGTSSTPTPTPYPQFILFGDSITQASSRSLAASLAEWYTRRLDILNRGFSGYTAPMGYDNLLQFFPSTSPSSTTPQIKLMTIFFGANDACLPGNPQHVPLERYKDYLTKIATHPGVHLHDTKPIMITPAPVDEWQFSRLERTAVTTRQYATACREVAQTLNVPVVDLWTVFMIKAGWTPDSNDPLIGSRDAPRNQVLGDLLSDGLHFTASAYQIVFDELVKLIQEELPELTPENLPFVFPDWKKKLGVEQS</sequence>
<dbReference type="STRING" id="1016849.A0A0D1YLA4"/>
<dbReference type="PANTHER" id="PTHR14209">
    <property type="entry name" value="ISOAMYL ACETATE-HYDROLYZING ESTERASE 1"/>
    <property type="match status" value="1"/>
</dbReference>
<dbReference type="InterPro" id="IPR013830">
    <property type="entry name" value="SGNH_hydro"/>
</dbReference>
<dbReference type="InterPro" id="IPR036514">
    <property type="entry name" value="SGNH_hydro_sf"/>
</dbReference>
<dbReference type="InterPro" id="IPR045136">
    <property type="entry name" value="Iah1-like"/>
</dbReference>
<feature type="compositionally biased region" description="Low complexity" evidence="1">
    <location>
        <begin position="12"/>
        <end position="27"/>
    </location>
</feature>
<evidence type="ECO:0000313" key="3">
    <source>
        <dbReference type="EMBL" id="KIV83602.1"/>
    </source>
</evidence>
<evidence type="ECO:0000256" key="1">
    <source>
        <dbReference type="SAM" id="MobiDB-lite"/>
    </source>
</evidence>
<evidence type="ECO:0000259" key="2">
    <source>
        <dbReference type="Pfam" id="PF13472"/>
    </source>
</evidence>
<accession>A0A0D1YLA4</accession>
<dbReference type="Pfam" id="PF13472">
    <property type="entry name" value="Lipase_GDSL_2"/>
    <property type="match status" value="1"/>
</dbReference>
<dbReference type="Gene3D" id="3.40.50.1110">
    <property type="entry name" value="SGNH hydrolase"/>
    <property type="match status" value="1"/>
</dbReference>
<dbReference type="OrthoDB" id="671439at2759"/>
<gene>
    <name evidence="3" type="ORF">PV11_05615</name>
</gene>
<protein>
    <recommendedName>
        <fullName evidence="2">SGNH hydrolase-type esterase domain-containing protein</fullName>
    </recommendedName>
</protein>
<dbReference type="HOGENOM" id="CLU_051989_0_0_1"/>
<dbReference type="AlphaFoldDB" id="A0A0D1YLA4"/>
<feature type="domain" description="SGNH hydrolase-type esterase" evidence="2">
    <location>
        <begin position="37"/>
        <end position="234"/>
    </location>
</feature>
<evidence type="ECO:0000313" key="4">
    <source>
        <dbReference type="Proteomes" id="UP000053599"/>
    </source>
</evidence>
<dbReference type="CDD" id="cd01838">
    <property type="entry name" value="Isoamyl_acetate_hydrolase_like"/>
    <property type="match status" value="1"/>
</dbReference>
<proteinExistence type="predicted"/>
<feature type="region of interest" description="Disordered" evidence="1">
    <location>
        <begin position="1"/>
        <end position="28"/>
    </location>
</feature>
<organism evidence="3 4">
    <name type="scientific">Exophiala sideris</name>
    <dbReference type="NCBI Taxonomy" id="1016849"/>
    <lineage>
        <taxon>Eukaryota</taxon>
        <taxon>Fungi</taxon>
        <taxon>Dikarya</taxon>
        <taxon>Ascomycota</taxon>
        <taxon>Pezizomycotina</taxon>
        <taxon>Eurotiomycetes</taxon>
        <taxon>Chaetothyriomycetidae</taxon>
        <taxon>Chaetothyriales</taxon>
        <taxon>Herpotrichiellaceae</taxon>
        <taxon>Exophiala</taxon>
    </lineage>
</organism>
<reference evidence="3 4" key="1">
    <citation type="submission" date="2015-01" db="EMBL/GenBank/DDBJ databases">
        <title>The Genome Sequence of Exophiala sideris CBS121828.</title>
        <authorList>
            <consortium name="The Broad Institute Genomics Platform"/>
            <person name="Cuomo C."/>
            <person name="de Hoog S."/>
            <person name="Gorbushina A."/>
            <person name="Stielow B."/>
            <person name="Teixiera M."/>
            <person name="Abouelleil A."/>
            <person name="Chapman S.B."/>
            <person name="Priest M."/>
            <person name="Young S.K."/>
            <person name="Wortman J."/>
            <person name="Nusbaum C."/>
            <person name="Birren B."/>
        </authorList>
    </citation>
    <scope>NUCLEOTIDE SEQUENCE [LARGE SCALE GENOMIC DNA]</scope>
    <source>
        <strain evidence="3 4">CBS 121828</strain>
    </source>
</reference>
<dbReference type="SUPFAM" id="SSF52266">
    <property type="entry name" value="SGNH hydrolase"/>
    <property type="match status" value="1"/>
</dbReference>
<dbReference type="EMBL" id="KN846952">
    <property type="protein sequence ID" value="KIV83602.1"/>
    <property type="molecule type" value="Genomic_DNA"/>
</dbReference>
<name>A0A0D1YLA4_9EURO</name>
<dbReference type="PANTHER" id="PTHR14209:SF19">
    <property type="entry name" value="ISOAMYL ACETATE-HYDROLYZING ESTERASE 1 HOMOLOG"/>
    <property type="match status" value="1"/>
</dbReference>
<feature type="compositionally biased region" description="Polar residues" evidence="1">
    <location>
        <begin position="1"/>
        <end position="11"/>
    </location>
</feature>
<dbReference type="Proteomes" id="UP000053599">
    <property type="component" value="Unassembled WGS sequence"/>
</dbReference>